<dbReference type="SMART" id="SM00494">
    <property type="entry name" value="ChtBD2"/>
    <property type="match status" value="1"/>
</dbReference>
<dbReference type="SUPFAM" id="SSF57625">
    <property type="entry name" value="Invertebrate chitin-binding proteins"/>
    <property type="match status" value="1"/>
</dbReference>
<name>A0A0B6YXC0_9EUPU</name>
<sequence>KEDGYYNIDCSEQYYACSGSVAYKTSCAAGLFFEPTNNQCLPKEEAPVCGGTFVTRNPLTDNSIGSD</sequence>
<organism evidence="2">
    <name type="scientific">Arion vulgaris</name>
    <dbReference type="NCBI Taxonomy" id="1028688"/>
    <lineage>
        <taxon>Eukaryota</taxon>
        <taxon>Metazoa</taxon>
        <taxon>Spiralia</taxon>
        <taxon>Lophotrochozoa</taxon>
        <taxon>Mollusca</taxon>
        <taxon>Gastropoda</taxon>
        <taxon>Heterobranchia</taxon>
        <taxon>Euthyneura</taxon>
        <taxon>Panpulmonata</taxon>
        <taxon>Eupulmonata</taxon>
        <taxon>Stylommatophora</taxon>
        <taxon>Helicina</taxon>
        <taxon>Arionoidea</taxon>
        <taxon>Arionidae</taxon>
        <taxon>Arion</taxon>
    </lineage>
</organism>
<proteinExistence type="predicted"/>
<dbReference type="GO" id="GO:0005576">
    <property type="term" value="C:extracellular region"/>
    <property type="evidence" value="ECO:0007669"/>
    <property type="project" value="InterPro"/>
</dbReference>
<dbReference type="InterPro" id="IPR036508">
    <property type="entry name" value="Chitin-bd_dom_sf"/>
</dbReference>
<feature type="non-terminal residue" evidence="2">
    <location>
        <position position="67"/>
    </location>
</feature>
<evidence type="ECO:0000259" key="1">
    <source>
        <dbReference type="PROSITE" id="PS50940"/>
    </source>
</evidence>
<dbReference type="AlphaFoldDB" id="A0A0B6YXC0"/>
<feature type="non-terminal residue" evidence="2">
    <location>
        <position position="1"/>
    </location>
</feature>
<dbReference type="Gene3D" id="2.170.140.10">
    <property type="entry name" value="Chitin binding domain"/>
    <property type="match status" value="1"/>
</dbReference>
<dbReference type="Pfam" id="PF01607">
    <property type="entry name" value="CBM_14"/>
    <property type="match status" value="1"/>
</dbReference>
<gene>
    <name evidence="2" type="primary">ORF38566</name>
</gene>
<reference evidence="2" key="1">
    <citation type="submission" date="2014-12" db="EMBL/GenBank/DDBJ databases">
        <title>Insight into the proteome of Arion vulgaris.</title>
        <authorList>
            <person name="Aradska J."/>
            <person name="Bulat T."/>
            <person name="Smidak R."/>
            <person name="Sarate P."/>
            <person name="Gangsoo J."/>
            <person name="Sialana F."/>
            <person name="Bilban M."/>
            <person name="Lubec G."/>
        </authorList>
    </citation>
    <scope>NUCLEOTIDE SEQUENCE</scope>
    <source>
        <tissue evidence="2">Skin</tissue>
    </source>
</reference>
<evidence type="ECO:0000313" key="2">
    <source>
        <dbReference type="EMBL" id="CEK60155.1"/>
    </source>
</evidence>
<protein>
    <recommendedName>
        <fullName evidence="1">Chitin-binding type-2 domain-containing protein</fullName>
    </recommendedName>
</protein>
<feature type="domain" description="Chitin-binding type-2" evidence="1">
    <location>
        <begin position="1"/>
        <end position="51"/>
    </location>
</feature>
<dbReference type="PROSITE" id="PS50940">
    <property type="entry name" value="CHIT_BIND_II"/>
    <property type="match status" value="1"/>
</dbReference>
<dbReference type="EMBL" id="HACG01013290">
    <property type="protein sequence ID" value="CEK60155.1"/>
    <property type="molecule type" value="Transcribed_RNA"/>
</dbReference>
<dbReference type="InterPro" id="IPR002557">
    <property type="entry name" value="Chitin-bd_dom"/>
</dbReference>
<dbReference type="GO" id="GO:0008061">
    <property type="term" value="F:chitin binding"/>
    <property type="evidence" value="ECO:0007669"/>
    <property type="project" value="InterPro"/>
</dbReference>
<accession>A0A0B6YXC0</accession>